<reference evidence="2 3" key="1">
    <citation type="submission" date="2024-04" db="EMBL/GenBank/DDBJ databases">
        <authorList>
            <person name="Fracassetti M."/>
        </authorList>
    </citation>
    <scope>NUCLEOTIDE SEQUENCE [LARGE SCALE GENOMIC DNA]</scope>
</reference>
<name>A0AAV2EP70_9ROSI</name>
<evidence type="ECO:0000256" key="1">
    <source>
        <dbReference type="SAM" id="MobiDB-lite"/>
    </source>
</evidence>
<gene>
    <name evidence="2" type="ORF">LTRI10_LOCUS28729</name>
</gene>
<accession>A0AAV2EP70</accession>
<proteinExistence type="predicted"/>
<feature type="compositionally biased region" description="Basic and acidic residues" evidence="1">
    <location>
        <begin position="67"/>
        <end position="93"/>
    </location>
</feature>
<dbReference type="EMBL" id="OZ034818">
    <property type="protein sequence ID" value="CAL1387766.1"/>
    <property type="molecule type" value="Genomic_DNA"/>
</dbReference>
<keyword evidence="3" id="KW-1185">Reference proteome</keyword>
<feature type="region of interest" description="Disordered" evidence="1">
    <location>
        <begin position="42"/>
        <end position="117"/>
    </location>
</feature>
<sequence length="117" mass="13430">MPLDEVRVTETDCDSGRLKLTRTAPEVVVEVPASERDRELEFEVRNNANRELSFGEIDDGEVEEQAEEQRSEEREERRGERGEEEGKADREGESEVGGDLEEEKQCRWIQPIPLPTS</sequence>
<dbReference type="AlphaFoldDB" id="A0AAV2EP70"/>
<protein>
    <submittedName>
        <fullName evidence="2">Uncharacterized protein</fullName>
    </submittedName>
</protein>
<evidence type="ECO:0000313" key="2">
    <source>
        <dbReference type="EMBL" id="CAL1387766.1"/>
    </source>
</evidence>
<organism evidence="2 3">
    <name type="scientific">Linum trigynum</name>
    <dbReference type="NCBI Taxonomy" id="586398"/>
    <lineage>
        <taxon>Eukaryota</taxon>
        <taxon>Viridiplantae</taxon>
        <taxon>Streptophyta</taxon>
        <taxon>Embryophyta</taxon>
        <taxon>Tracheophyta</taxon>
        <taxon>Spermatophyta</taxon>
        <taxon>Magnoliopsida</taxon>
        <taxon>eudicotyledons</taxon>
        <taxon>Gunneridae</taxon>
        <taxon>Pentapetalae</taxon>
        <taxon>rosids</taxon>
        <taxon>fabids</taxon>
        <taxon>Malpighiales</taxon>
        <taxon>Linaceae</taxon>
        <taxon>Linum</taxon>
    </lineage>
</organism>
<evidence type="ECO:0000313" key="3">
    <source>
        <dbReference type="Proteomes" id="UP001497516"/>
    </source>
</evidence>
<dbReference type="Proteomes" id="UP001497516">
    <property type="component" value="Chromosome 5"/>
</dbReference>
<feature type="compositionally biased region" description="Acidic residues" evidence="1">
    <location>
        <begin position="56"/>
        <end position="66"/>
    </location>
</feature>